<proteinExistence type="predicted"/>
<evidence type="ECO:0000313" key="2">
    <source>
        <dbReference type="Proteomes" id="UP000054172"/>
    </source>
</evidence>
<accession>A0A0Q4BAE0</accession>
<name>A0A0Q4BAE0_9BACT</name>
<dbReference type="PATRIC" id="fig|1702214.3.peg.768"/>
<reference evidence="1" key="1">
    <citation type="submission" date="2015-08" db="EMBL/GenBank/DDBJ databases">
        <title>Candidatus Bacteriodes Periocalifornicus.</title>
        <authorList>
            <person name="McLean J.S."/>
            <person name="Kelley S."/>
        </authorList>
    </citation>
    <scope>NUCLEOTIDE SEQUENCE [LARGE SCALE GENOMIC DNA]</scope>
    <source>
        <strain evidence="1">12B</strain>
    </source>
</reference>
<dbReference type="Proteomes" id="UP000054172">
    <property type="component" value="Unassembled WGS sequence"/>
</dbReference>
<protein>
    <submittedName>
        <fullName evidence="1">Uncharacterized protein</fullName>
    </submittedName>
</protein>
<dbReference type="InterPro" id="IPR054249">
    <property type="entry name" value="DUF6976"/>
</dbReference>
<keyword evidence="2" id="KW-1185">Reference proteome</keyword>
<sequence>MKSIYSIGEVEQLVKQGHSLVLAGDEEYLRLLSPGNWIGAVANRYLGTGADEIEPGMLFAFDLSEHLLTSRVCVYQSFNLDGLQRDCYGHGFSVVLMPAFSEVHRFYGIYSATLGYRYLNPVIGWVAGANLGTADMLEPLVIDGLTGRIYPDRAVVLHCLLKSDVDAKMQVINLFEPGDGDSMVFPEASFIARSCYVNGKLANLVDYWHEVNPNPQLPLVASIGGALVNVMPLQPVGQNSITMCSALIPGVEYRFAKPPEQMAAQLHRKVNGLAESTILLTCCELLRPYLNSATLQRPDLQAIYAPGEIAYSLQNFTMVGLSLHQR</sequence>
<dbReference type="Pfam" id="PF22396">
    <property type="entry name" value="DUF6976"/>
    <property type="match status" value="1"/>
</dbReference>
<comment type="caution">
    <text evidence="1">The sequence shown here is derived from an EMBL/GenBank/DDBJ whole genome shotgun (WGS) entry which is preliminary data.</text>
</comment>
<evidence type="ECO:0000313" key="1">
    <source>
        <dbReference type="EMBL" id="KQM09591.1"/>
    </source>
</evidence>
<gene>
    <name evidence="1" type="ORF">AL399_00645</name>
</gene>
<dbReference type="EMBL" id="LIIK01000002">
    <property type="protein sequence ID" value="KQM09591.1"/>
    <property type="molecule type" value="Genomic_DNA"/>
</dbReference>
<dbReference type="AlphaFoldDB" id="A0A0Q4BAE0"/>
<organism evidence="1 2">
    <name type="scientific">Candidatus [Bacteroides] periocalifornicus</name>
    <dbReference type="NCBI Taxonomy" id="1702214"/>
    <lineage>
        <taxon>Bacteria</taxon>
        <taxon>Pseudomonadati</taxon>
        <taxon>Bacteroidota</taxon>
    </lineage>
</organism>